<gene>
    <name evidence="2" type="ORF">SPBR_06273</name>
</gene>
<dbReference type="HOGENOM" id="CLU_2293520_0_0_1"/>
<dbReference type="EMBL" id="AWTV01000004">
    <property type="protein sequence ID" value="KIH94049.1"/>
    <property type="molecule type" value="Genomic_DNA"/>
</dbReference>
<dbReference type="RefSeq" id="XP_040622059.1">
    <property type="nucleotide sequence ID" value="XM_040764535.1"/>
</dbReference>
<dbReference type="VEuPathDB" id="FungiDB:SPBR_06273"/>
<keyword evidence="3" id="KW-1185">Reference proteome</keyword>
<protein>
    <submittedName>
        <fullName evidence="2">Uncharacterized protein</fullName>
    </submittedName>
</protein>
<dbReference type="AlphaFoldDB" id="A0A0C2F555"/>
<dbReference type="OrthoDB" id="10582170at2759"/>
<name>A0A0C2F555_9PEZI</name>
<sequence>MVVRGDDTDIHGRRQTSDNADAPATPTKCKAKQPFPDAASHDASAYHLSNYEDLQANGKRLEQVMDRIQKDHAVPRSRTAVRSANLNSETGLTSENRTPAS</sequence>
<dbReference type="Proteomes" id="UP000031575">
    <property type="component" value="Unassembled WGS sequence"/>
</dbReference>
<evidence type="ECO:0000313" key="3">
    <source>
        <dbReference type="Proteomes" id="UP000031575"/>
    </source>
</evidence>
<accession>A0A0C2F555</accession>
<proteinExistence type="predicted"/>
<reference evidence="2 3" key="1">
    <citation type="journal article" date="2014" name="BMC Genomics">
        <title>Comparative genomics of the major fungal agents of human and animal Sporotrichosis: Sporothrix schenckii and Sporothrix brasiliensis.</title>
        <authorList>
            <person name="Teixeira M.M."/>
            <person name="de Almeida L.G."/>
            <person name="Kubitschek-Barreira P."/>
            <person name="Alves F.L."/>
            <person name="Kioshima E.S."/>
            <person name="Abadio A.K."/>
            <person name="Fernandes L."/>
            <person name="Derengowski L.S."/>
            <person name="Ferreira K.S."/>
            <person name="Souza R.C."/>
            <person name="Ruiz J.C."/>
            <person name="de Andrade N.C."/>
            <person name="Paes H.C."/>
            <person name="Nicola A.M."/>
            <person name="Albuquerque P."/>
            <person name="Gerber A.L."/>
            <person name="Martins V.P."/>
            <person name="Peconick L.D."/>
            <person name="Neto A.V."/>
            <person name="Chaucanez C.B."/>
            <person name="Silva P.A."/>
            <person name="Cunha O.L."/>
            <person name="de Oliveira F.F."/>
            <person name="dos Santos T.C."/>
            <person name="Barros A.L."/>
            <person name="Soares M.A."/>
            <person name="de Oliveira L.M."/>
            <person name="Marini M.M."/>
            <person name="Villalobos-Duno H."/>
            <person name="Cunha M.M."/>
            <person name="de Hoog S."/>
            <person name="da Silveira J.F."/>
            <person name="Henrissat B."/>
            <person name="Nino-Vega G.A."/>
            <person name="Cisalpino P.S."/>
            <person name="Mora-Montes H.M."/>
            <person name="Almeida S.R."/>
            <person name="Stajich J.E."/>
            <person name="Lopes-Bezerra L.M."/>
            <person name="Vasconcelos A.T."/>
            <person name="Felipe M.S."/>
        </authorList>
    </citation>
    <scope>NUCLEOTIDE SEQUENCE [LARGE SCALE GENOMIC DNA]</scope>
    <source>
        <strain evidence="2 3">5110</strain>
    </source>
</reference>
<feature type="region of interest" description="Disordered" evidence="1">
    <location>
        <begin position="1"/>
        <end position="41"/>
    </location>
</feature>
<feature type="region of interest" description="Disordered" evidence="1">
    <location>
        <begin position="71"/>
        <end position="101"/>
    </location>
</feature>
<dbReference type="GeneID" id="63679456"/>
<comment type="caution">
    <text evidence="2">The sequence shown here is derived from an EMBL/GenBank/DDBJ whole genome shotgun (WGS) entry which is preliminary data.</text>
</comment>
<organism evidence="2 3">
    <name type="scientific">Sporothrix brasiliensis 5110</name>
    <dbReference type="NCBI Taxonomy" id="1398154"/>
    <lineage>
        <taxon>Eukaryota</taxon>
        <taxon>Fungi</taxon>
        <taxon>Dikarya</taxon>
        <taxon>Ascomycota</taxon>
        <taxon>Pezizomycotina</taxon>
        <taxon>Sordariomycetes</taxon>
        <taxon>Sordariomycetidae</taxon>
        <taxon>Ophiostomatales</taxon>
        <taxon>Ophiostomataceae</taxon>
        <taxon>Sporothrix</taxon>
    </lineage>
</organism>
<feature type="compositionally biased region" description="Basic and acidic residues" evidence="1">
    <location>
        <begin position="1"/>
        <end position="16"/>
    </location>
</feature>
<evidence type="ECO:0000256" key="1">
    <source>
        <dbReference type="SAM" id="MobiDB-lite"/>
    </source>
</evidence>
<feature type="compositionally biased region" description="Polar residues" evidence="1">
    <location>
        <begin position="80"/>
        <end position="101"/>
    </location>
</feature>
<evidence type="ECO:0000313" key="2">
    <source>
        <dbReference type="EMBL" id="KIH94049.1"/>
    </source>
</evidence>